<feature type="region of interest" description="Disordered" evidence="1">
    <location>
        <begin position="229"/>
        <end position="249"/>
    </location>
</feature>
<dbReference type="VEuPathDB" id="FungiDB:SPRG_14242"/>
<feature type="region of interest" description="Disordered" evidence="1">
    <location>
        <begin position="91"/>
        <end position="112"/>
    </location>
</feature>
<dbReference type="GeneID" id="24136057"/>
<sequence length="283" mass="31807">MTARRSPRPFNDVHWRFLQPSSRAVCPPSHADEPFLPPSFLDALTLQHTFDNEYVDPTENKILSLLTGEAQRDDMLDSLMNELQLLRSEHEKAPKTDHHDFSHAPDALPQAPHAPLKTRRLSIFRPEDMQMVKDTAHAHICGKLDLLQNEASGKTPAPAPMPERPTTPHILWRASDRVRLALDVPAELQGAPPKANSVVSPEAVTPKPRVKKKKAAYGAWYLPPKDWCKQTTPDGARSRGAQAKPSDRAKALEQIPKLFIAREYRSFIEARNARLPPYLSEPS</sequence>
<dbReference type="AlphaFoldDB" id="A0A067BSD8"/>
<dbReference type="Proteomes" id="UP000030745">
    <property type="component" value="Unassembled WGS sequence"/>
</dbReference>
<dbReference type="EMBL" id="KK583337">
    <property type="protein sequence ID" value="KDO19715.1"/>
    <property type="molecule type" value="Genomic_DNA"/>
</dbReference>
<reference evidence="2 3" key="1">
    <citation type="journal article" date="2013" name="PLoS Genet.">
        <title>Distinctive expansion of potential virulence genes in the genome of the oomycete fish pathogen Saprolegnia parasitica.</title>
        <authorList>
            <person name="Jiang R.H."/>
            <person name="de Bruijn I."/>
            <person name="Haas B.J."/>
            <person name="Belmonte R."/>
            <person name="Lobach L."/>
            <person name="Christie J."/>
            <person name="van den Ackerveken G."/>
            <person name="Bottin A."/>
            <person name="Bulone V."/>
            <person name="Diaz-Moreno S.M."/>
            <person name="Dumas B."/>
            <person name="Fan L."/>
            <person name="Gaulin E."/>
            <person name="Govers F."/>
            <person name="Grenville-Briggs L.J."/>
            <person name="Horner N.R."/>
            <person name="Levin J.Z."/>
            <person name="Mammella M."/>
            <person name="Meijer H.J."/>
            <person name="Morris P."/>
            <person name="Nusbaum C."/>
            <person name="Oome S."/>
            <person name="Phillips A.J."/>
            <person name="van Rooyen D."/>
            <person name="Rzeszutek E."/>
            <person name="Saraiva M."/>
            <person name="Secombes C.J."/>
            <person name="Seidl M.F."/>
            <person name="Snel B."/>
            <person name="Stassen J.H."/>
            <person name="Sykes S."/>
            <person name="Tripathy S."/>
            <person name="van den Berg H."/>
            <person name="Vega-Arreguin J.C."/>
            <person name="Wawra S."/>
            <person name="Young S.K."/>
            <person name="Zeng Q."/>
            <person name="Dieguez-Uribeondo J."/>
            <person name="Russ C."/>
            <person name="Tyler B.M."/>
            <person name="van West P."/>
        </authorList>
    </citation>
    <scope>NUCLEOTIDE SEQUENCE [LARGE SCALE GENOMIC DNA]</scope>
    <source>
        <strain evidence="2 3">CBS 223.65</strain>
    </source>
</reference>
<feature type="compositionally biased region" description="Basic and acidic residues" evidence="1">
    <location>
        <begin position="91"/>
        <end position="103"/>
    </location>
</feature>
<dbReference type="RefSeq" id="XP_012209574.1">
    <property type="nucleotide sequence ID" value="XM_012354184.1"/>
</dbReference>
<proteinExistence type="predicted"/>
<dbReference type="KEGG" id="spar:SPRG_14242"/>
<organism evidence="2 3">
    <name type="scientific">Saprolegnia parasitica (strain CBS 223.65)</name>
    <dbReference type="NCBI Taxonomy" id="695850"/>
    <lineage>
        <taxon>Eukaryota</taxon>
        <taxon>Sar</taxon>
        <taxon>Stramenopiles</taxon>
        <taxon>Oomycota</taxon>
        <taxon>Saprolegniomycetes</taxon>
        <taxon>Saprolegniales</taxon>
        <taxon>Saprolegniaceae</taxon>
        <taxon>Saprolegnia</taxon>
    </lineage>
</organism>
<evidence type="ECO:0000313" key="3">
    <source>
        <dbReference type="Proteomes" id="UP000030745"/>
    </source>
</evidence>
<dbReference type="OrthoDB" id="73882at2759"/>
<accession>A0A067BSD8</accession>
<name>A0A067BSD8_SAPPC</name>
<evidence type="ECO:0000313" key="2">
    <source>
        <dbReference type="EMBL" id="KDO19715.1"/>
    </source>
</evidence>
<gene>
    <name evidence="2" type="ORF">SPRG_14242</name>
</gene>
<keyword evidence="3" id="KW-1185">Reference proteome</keyword>
<evidence type="ECO:0000256" key="1">
    <source>
        <dbReference type="SAM" id="MobiDB-lite"/>
    </source>
</evidence>
<dbReference type="OMA" id="IFRPEDM"/>
<protein>
    <submittedName>
        <fullName evidence="2">Uncharacterized protein</fullName>
    </submittedName>
</protein>